<accession>A0A4V2W4L9</accession>
<dbReference type="RefSeq" id="WP_132142613.1">
    <property type="nucleotide sequence ID" value="NZ_SMCS01000002.1"/>
</dbReference>
<dbReference type="Proteomes" id="UP000295645">
    <property type="component" value="Unassembled WGS sequence"/>
</dbReference>
<evidence type="ECO:0000313" key="1">
    <source>
        <dbReference type="EMBL" id="TCV96419.1"/>
    </source>
</evidence>
<proteinExistence type="predicted"/>
<dbReference type="EMBL" id="SMCS01000002">
    <property type="protein sequence ID" value="TCV96419.1"/>
    <property type="molecule type" value="Genomic_DNA"/>
</dbReference>
<gene>
    <name evidence="1" type="ORF">EC912_102770</name>
</gene>
<name>A0A4V2W4L9_9GAMM</name>
<comment type="caution">
    <text evidence="1">The sequence shown here is derived from an EMBL/GenBank/DDBJ whole genome shotgun (WGS) entry which is preliminary data.</text>
</comment>
<organism evidence="1 2">
    <name type="scientific">Luteibacter rhizovicinus</name>
    <dbReference type="NCBI Taxonomy" id="242606"/>
    <lineage>
        <taxon>Bacteria</taxon>
        <taxon>Pseudomonadati</taxon>
        <taxon>Pseudomonadota</taxon>
        <taxon>Gammaproteobacteria</taxon>
        <taxon>Lysobacterales</taxon>
        <taxon>Rhodanobacteraceae</taxon>
        <taxon>Luteibacter</taxon>
    </lineage>
</organism>
<reference evidence="1 2" key="1">
    <citation type="submission" date="2019-03" db="EMBL/GenBank/DDBJ databases">
        <title>Above-ground endophytic microbial communities from plants in different locations in the United States.</title>
        <authorList>
            <person name="Frank C."/>
        </authorList>
    </citation>
    <scope>NUCLEOTIDE SEQUENCE [LARGE SCALE GENOMIC DNA]</scope>
    <source>
        <strain evidence="1 2">LP_13_YM</strain>
    </source>
</reference>
<keyword evidence="2" id="KW-1185">Reference proteome</keyword>
<sequence>MPIELVNVGGTVARVRDRTVGIEGGTSTGDAPSYVTTRYFNEIEIDVSESATPLAVLARWPDRLFLQNGDRIVTAGNHEQGKFQVLALCNLTDGSNYLFSGSPSRRRKLKRMLAPLLPNGTAEHWLSA</sequence>
<evidence type="ECO:0000313" key="2">
    <source>
        <dbReference type="Proteomes" id="UP000295645"/>
    </source>
</evidence>
<protein>
    <submittedName>
        <fullName evidence="1">Uncharacterized protein</fullName>
    </submittedName>
</protein>
<dbReference type="OrthoDB" id="9842971at2"/>
<dbReference type="AlphaFoldDB" id="A0A4V2W4L9"/>